<sequence>MDGKTLKSAGSAAGGLTEDAANNHEASGASSPVTAAAILEGIKAHKEWAKAVAFDHDGRVIAATAKPQDGEVNAWLKLFDKREDTIASGIVFQNEQFDVHRYHPPLIYGRRGDPTTDDSEGISVCRVERKSNKQPIFCLITYTYPTLSARAAPQLKEFCETQLANLV</sequence>
<dbReference type="AlphaFoldDB" id="A0A8K1CI11"/>
<comment type="caution">
    <text evidence="2">The sequence shown here is derived from an EMBL/GenBank/DDBJ whole genome shotgun (WGS) entry which is preliminary data.</text>
</comment>
<dbReference type="SUPFAM" id="SSF55770">
    <property type="entry name" value="Profilin (actin-binding protein)"/>
    <property type="match status" value="1"/>
</dbReference>
<dbReference type="InterPro" id="IPR048278">
    <property type="entry name" value="PFN"/>
</dbReference>
<dbReference type="Pfam" id="PF00235">
    <property type="entry name" value="Profilin"/>
    <property type="match status" value="1"/>
</dbReference>
<organism evidence="2 3">
    <name type="scientific">Pythium oligandrum</name>
    <name type="common">Mycoparasitic fungus</name>
    <dbReference type="NCBI Taxonomy" id="41045"/>
    <lineage>
        <taxon>Eukaryota</taxon>
        <taxon>Sar</taxon>
        <taxon>Stramenopiles</taxon>
        <taxon>Oomycota</taxon>
        <taxon>Peronosporomycetes</taxon>
        <taxon>Pythiales</taxon>
        <taxon>Pythiaceae</taxon>
        <taxon>Pythium</taxon>
    </lineage>
</organism>
<dbReference type="InterPro" id="IPR036140">
    <property type="entry name" value="PFN_sf"/>
</dbReference>
<feature type="region of interest" description="Disordered" evidence="1">
    <location>
        <begin position="1"/>
        <end position="29"/>
    </location>
</feature>
<evidence type="ECO:0000256" key="1">
    <source>
        <dbReference type="SAM" id="MobiDB-lite"/>
    </source>
</evidence>
<dbReference type="Proteomes" id="UP000794436">
    <property type="component" value="Unassembled WGS sequence"/>
</dbReference>
<evidence type="ECO:0008006" key="4">
    <source>
        <dbReference type="Google" id="ProtNLM"/>
    </source>
</evidence>
<dbReference type="GO" id="GO:0003779">
    <property type="term" value="F:actin binding"/>
    <property type="evidence" value="ECO:0007669"/>
    <property type="project" value="InterPro"/>
</dbReference>
<dbReference type="PANTHER" id="PTHR41752">
    <property type="entry name" value="PROFILIN"/>
    <property type="match status" value="1"/>
</dbReference>
<dbReference type="EMBL" id="SPLM01000042">
    <property type="protein sequence ID" value="TMW63954.1"/>
    <property type="molecule type" value="Genomic_DNA"/>
</dbReference>
<reference evidence="2" key="1">
    <citation type="submission" date="2019-03" db="EMBL/GenBank/DDBJ databases">
        <title>Long read genome sequence of the mycoparasitic Pythium oligandrum ATCC 38472 isolated from sugarbeet rhizosphere.</title>
        <authorList>
            <person name="Gaulin E."/>
        </authorList>
    </citation>
    <scope>NUCLEOTIDE SEQUENCE</scope>
    <source>
        <strain evidence="2">ATCC 38472_TT</strain>
    </source>
</reference>
<proteinExistence type="predicted"/>
<name>A0A8K1CI11_PYTOL</name>
<gene>
    <name evidence="2" type="ORF">Poli38472_014659</name>
</gene>
<evidence type="ECO:0000313" key="2">
    <source>
        <dbReference type="EMBL" id="TMW63954.1"/>
    </source>
</evidence>
<protein>
    <recommendedName>
        <fullName evidence="4">Profilin</fullName>
    </recommendedName>
</protein>
<evidence type="ECO:0000313" key="3">
    <source>
        <dbReference type="Proteomes" id="UP000794436"/>
    </source>
</evidence>
<dbReference type="OrthoDB" id="10259541at2759"/>
<dbReference type="PANTHER" id="PTHR41752:SF1">
    <property type="entry name" value="PROFILIN"/>
    <property type="match status" value="1"/>
</dbReference>
<keyword evidence="3" id="KW-1185">Reference proteome</keyword>
<accession>A0A8K1CI11</accession>
<dbReference type="Gene3D" id="3.30.450.30">
    <property type="entry name" value="Dynein light chain 2a, cytoplasmic"/>
    <property type="match status" value="1"/>
</dbReference>